<evidence type="ECO:0000313" key="2">
    <source>
        <dbReference type="EMBL" id="PWA34376.1"/>
    </source>
</evidence>
<dbReference type="PANTHER" id="PTHR34835">
    <property type="entry name" value="OS07G0283600 PROTEIN-RELATED"/>
    <property type="match status" value="1"/>
</dbReference>
<dbReference type="PANTHER" id="PTHR34835:SF90">
    <property type="entry name" value="AMINOTRANSFERASE-LIKE PLANT MOBILE DOMAIN-CONTAINING PROTEIN"/>
    <property type="match status" value="1"/>
</dbReference>
<feature type="region of interest" description="Disordered" evidence="1">
    <location>
        <begin position="406"/>
        <end position="452"/>
    </location>
</feature>
<protein>
    <recommendedName>
        <fullName evidence="4">Ulp1 protease family, C-terminal catalytic domain-containing protein</fullName>
    </recommendedName>
</protein>
<gene>
    <name evidence="2" type="ORF">CTI12_AA619720</name>
</gene>
<evidence type="ECO:0008006" key="4">
    <source>
        <dbReference type="Google" id="ProtNLM"/>
    </source>
</evidence>
<comment type="caution">
    <text evidence="2">The sequence shown here is derived from an EMBL/GenBank/DDBJ whole genome shotgun (WGS) entry which is preliminary data.</text>
</comment>
<dbReference type="EMBL" id="PKPP01022827">
    <property type="protein sequence ID" value="PWA34376.1"/>
    <property type="molecule type" value="Genomic_DNA"/>
</dbReference>
<organism evidence="2 3">
    <name type="scientific">Artemisia annua</name>
    <name type="common">Sweet wormwood</name>
    <dbReference type="NCBI Taxonomy" id="35608"/>
    <lineage>
        <taxon>Eukaryota</taxon>
        <taxon>Viridiplantae</taxon>
        <taxon>Streptophyta</taxon>
        <taxon>Embryophyta</taxon>
        <taxon>Tracheophyta</taxon>
        <taxon>Spermatophyta</taxon>
        <taxon>Magnoliopsida</taxon>
        <taxon>eudicotyledons</taxon>
        <taxon>Gunneridae</taxon>
        <taxon>Pentapetalae</taxon>
        <taxon>asterids</taxon>
        <taxon>campanulids</taxon>
        <taxon>Asterales</taxon>
        <taxon>Asteraceae</taxon>
        <taxon>Asteroideae</taxon>
        <taxon>Anthemideae</taxon>
        <taxon>Artemisiinae</taxon>
        <taxon>Artemisia</taxon>
    </lineage>
</organism>
<dbReference type="Proteomes" id="UP000245207">
    <property type="component" value="Unassembled WGS sequence"/>
</dbReference>
<evidence type="ECO:0000313" key="3">
    <source>
        <dbReference type="Proteomes" id="UP000245207"/>
    </source>
</evidence>
<sequence>METKSLELRSRPNMLTKTIGGMTREQKEVVRDMGFGGLLQLKLRSIPKEFARFVINQLDDLVLHTPNGDIPIDRMAVHEVLGFPLGHKKIECRNVSNYDSDLSQEWKEYSQNKLGLKDISDRIMNDTRANRMFQVDFLILMSSLMISAKKNNKCNREILITLPVNFVSQEYDWCEYVVRSVENCKKDWDESMFCGPLVFLMLLYCDRVSIALDPPVLRNRPVVAQWKHEDLQRRVQAESSGERFGLGLFLDEWKNTAEARDWRKQNVHFEECGCLSIEDDGHEMEDETGPSLQNTPSLEISHAAAATNLENSSLVQQFSELSVDAAGLSLLSPNAAGLSLSSPNVFEYANDGVADAYVCETQEDPVLCADKAVPIKDANVCETQEDPVLCADEAVPIKEKQAAVGEAKVAKPSKRLKRQSKQVDGPLRRSERPKTAPNRYSPSEVKPASRLPNSTSEAFVSVSHLVGDMEKLHIYKDGQTLLMEKAKLDVPNTFKINTNDQYVKTQTKYICHNKQVQKIIVNIVLVQNTIIKDCSNETP</sequence>
<feature type="compositionally biased region" description="Basic residues" evidence="1">
    <location>
        <begin position="411"/>
        <end position="420"/>
    </location>
</feature>
<keyword evidence="3" id="KW-1185">Reference proteome</keyword>
<proteinExistence type="predicted"/>
<name>A0A2U1KC83_ARTAN</name>
<dbReference type="AlphaFoldDB" id="A0A2U1KC83"/>
<evidence type="ECO:0000256" key="1">
    <source>
        <dbReference type="SAM" id="MobiDB-lite"/>
    </source>
</evidence>
<dbReference type="OrthoDB" id="1748551at2759"/>
<accession>A0A2U1KC83</accession>
<reference evidence="2 3" key="1">
    <citation type="journal article" date="2018" name="Mol. Plant">
        <title>The genome of Artemisia annua provides insight into the evolution of Asteraceae family and artemisinin biosynthesis.</title>
        <authorList>
            <person name="Shen Q."/>
            <person name="Zhang L."/>
            <person name="Liao Z."/>
            <person name="Wang S."/>
            <person name="Yan T."/>
            <person name="Shi P."/>
            <person name="Liu M."/>
            <person name="Fu X."/>
            <person name="Pan Q."/>
            <person name="Wang Y."/>
            <person name="Lv Z."/>
            <person name="Lu X."/>
            <person name="Zhang F."/>
            <person name="Jiang W."/>
            <person name="Ma Y."/>
            <person name="Chen M."/>
            <person name="Hao X."/>
            <person name="Li L."/>
            <person name="Tang Y."/>
            <person name="Lv G."/>
            <person name="Zhou Y."/>
            <person name="Sun X."/>
            <person name="Brodelius P.E."/>
            <person name="Rose J.K.C."/>
            <person name="Tang K."/>
        </authorList>
    </citation>
    <scope>NUCLEOTIDE SEQUENCE [LARGE SCALE GENOMIC DNA]</scope>
    <source>
        <strain evidence="3">cv. Huhao1</strain>
        <tissue evidence="2">Leaf</tissue>
    </source>
</reference>